<dbReference type="Proteomes" id="UP001295794">
    <property type="component" value="Unassembled WGS sequence"/>
</dbReference>
<keyword evidence="6 9" id="KW-0067">ATP-binding</keyword>
<evidence type="ECO:0000256" key="7">
    <source>
        <dbReference type="ARBA" id="ARBA00047899"/>
    </source>
</evidence>
<dbReference type="PANTHER" id="PTHR43895">
    <property type="entry name" value="CALCIUM/CALMODULIN-DEPENDENT PROTEIN KINASE KINASE-RELATED"/>
    <property type="match status" value="1"/>
</dbReference>
<feature type="domain" description="Protein kinase" evidence="12">
    <location>
        <begin position="29"/>
        <end position="292"/>
    </location>
</feature>
<sequence>MRPRPQPQSQSQTQPLPDLTGTRIAHGRLRLLACIGQGGFARVYRAARTDGGAPCAVKCLHGPFAAALAQHERAMHARVAHVPGVLRVVPGFLDEKAAPPGTLVLELCARDLLQAITAAAGAVPPGRARVRETFVQLLDAVQGCHAAGVFHRDVKPQNVLLGADGRVRLADFGLATTSERSGQFRCGSRAYMSPECLRVDCNADVYSTRQTDLWALGVVLVNIVTGRYPWMCADGSDARFVAFSADPAAYLQRTLRLTRPLVDLLCRVFHPEPTARPSLAEMRRGVLAVPSFAADAAVSRDERAVVVCSGGESSTMDAELHPSVLSLSHFSLFTSILSVATSFTSELPPDQESIRGRSDHELCA</sequence>
<dbReference type="GO" id="GO:0007165">
    <property type="term" value="P:signal transduction"/>
    <property type="evidence" value="ECO:0007669"/>
    <property type="project" value="TreeGrafter"/>
</dbReference>
<evidence type="ECO:0000256" key="11">
    <source>
        <dbReference type="SAM" id="MobiDB-lite"/>
    </source>
</evidence>
<evidence type="ECO:0000256" key="6">
    <source>
        <dbReference type="ARBA" id="ARBA00022840"/>
    </source>
</evidence>
<dbReference type="Pfam" id="PF00069">
    <property type="entry name" value="Pkinase"/>
    <property type="match status" value="1"/>
</dbReference>
<evidence type="ECO:0000259" key="12">
    <source>
        <dbReference type="PROSITE" id="PS50011"/>
    </source>
</evidence>
<dbReference type="PROSITE" id="PS00108">
    <property type="entry name" value="PROTEIN_KINASE_ST"/>
    <property type="match status" value="1"/>
</dbReference>
<organism evidence="13 14">
    <name type="scientific">Mycena citricolor</name>
    <dbReference type="NCBI Taxonomy" id="2018698"/>
    <lineage>
        <taxon>Eukaryota</taxon>
        <taxon>Fungi</taxon>
        <taxon>Dikarya</taxon>
        <taxon>Basidiomycota</taxon>
        <taxon>Agaricomycotina</taxon>
        <taxon>Agaricomycetes</taxon>
        <taxon>Agaricomycetidae</taxon>
        <taxon>Agaricales</taxon>
        <taxon>Marasmiineae</taxon>
        <taxon>Mycenaceae</taxon>
        <taxon>Mycena</taxon>
    </lineage>
</organism>
<evidence type="ECO:0000313" key="14">
    <source>
        <dbReference type="Proteomes" id="UP001295794"/>
    </source>
</evidence>
<comment type="catalytic activity">
    <reaction evidence="7">
        <text>L-threonyl-[protein] + ATP = O-phospho-L-threonyl-[protein] + ADP + H(+)</text>
        <dbReference type="Rhea" id="RHEA:46608"/>
        <dbReference type="Rhea" id="RHEA-COMP:11060"/>
        <dbReference type="Rhea" id="RHEA-COMP:11605"/>
        <dbReference type="ChEBI" id="CHEBI:15378"/>
        <dbReference type="ChEBI" id="CHEBI:30013"/>
        <dbReference type="ChEBI" id="CHEBI:30616"/>
        <dbReference type="ChEBI" id="CHEBI:61977"/>
        <dbReference type="ChEBI" id="CHEBI:456216"/>
        <dbReference type="EC" id="2.7.11.1"/>
    </reaction>
</comment>
<dbReference type="GO" id="GO:0005524">
    <property type="term" value="F:ATP binding"/>
    <property type="evidence" value="ECO:0007669"/>
    <property type="project" value="UniProtKB-UniRule"/>
</dbReference>
<dbReference type="InterPro" id="IPR008271">
    <property type="entry name" value="Ser/Thr_kinase_AS"/>
</dbReference>
<feature type="compositionally biased region" description="Low complexity" evidence="11">
    <location>
        <begin position="7"/>
        <end position="17"/>
    </location>
</feature>
<dbReference type="EMBL" id="CAVNYO010000186">
    <property type="protein sequence ID" value="CAK5272796.1"/>
    <property type="molecule type" value="Genomic_DNA"/>
</dbReference>
<evidence type="ECO:0000256" key="8">
    <source>
        <dbReference type="ARBA" id="ARBA00048679"/>
    </source>
</evidence>
<keyword evidence="4 9" id="KW-0547">Nucleotide-binding</keyword>
<dbReference type="EC" id="2.7.11.1" evidence="1"/>
<reference evidence="13" key="1">
    <citation type="submission" date="2023-11" db="EMBL/GenBank/DDBJ databases">
        <authorList>
            <person name="De Vega J J."/>
            <person name="De Vega J J."/>
        </authorList>
    </citation>
    <scope>NUCLEOTIDE SEQUENCE</scope>
</reference>
<dbReference type="AlphaFoldDB" id="A0AAD2HBC5"/>
<evidence type="ECO:0000313" key="13">
    <source>
        <dbReference type="EMBL" id="CAK5272796.1"/>
    </source>
</evidence>
<dbReference type="Gene3D" id="1.10.510.10">
    <property type="entry name" value="Transferase(Phosphotransferase) domain 1"/>
    <property type="match status" value="1"/>
</dbReference>
<dbReference type="SMART" id="SM00220">
    <property type="entry name" value="S_TKc"/>
    <property type="match status" value="1"/>
</dbReference>
<keyword evidence="2 10" id="KW-0723">Serine/threonine-protein kinase</keyword>
<proteinExistence type="inferred from homology"/>
<evidence type="ECO:0000256" key="9">
    <source>
        <dbReference type="PROSITE-ProRule" id="PRU10141"/>
    </source>
</evidence>
<dbReference type="InterPro" id="IPR000719">
    <property type="entry name" value="Prot_kinase_dom"/>
</dbReference>
<comment type="catalytic activity">
    <reaction evidence="8">
        <text>L-seryl-[protein] + ATP = O-phospho-L-seryl-[protein] + ADP + H(+)</text>
        <dbReference type="Rhea" id="RHEA:17989"/>
        <dbReference type="Rhea" id="RHEA-COMP:9863"/>
        <dbReference type="Rhea" id="RHEA-COMP:11604"/>
        <dbReference type="ChEBI" id="CHEBI:15378"/>
        <dbReference type="ChEBI" id="CHEBI:29999"/>
        <dbReference type="ChEBI" id="CHEBI:30616"/>
        <dbReference type="ChEBI" id="CHEBI:83421"/>
        <dbReference type="ChEBI" id="CHEBI:456216"/>
        <dbReference type="EC" id="2.7.11.1"/>
    </reaction>
</comment>
<protein>
    <recommendedName>
        <fullName evidence="1">non-specific serine/threonine protein kinase</fullName>
        <ecNumber evidence="1">2.7.11.1</ecNumber>
    </recommendedName>
</protein>
<dbReference type="PROSITE" id="PS00107">
    <property type="entry name" value="PROTEIN_KINASE_ATP"/>
    <property type="match status" value="1"/>
</dbReference>
<feature type="region of interest" description="Disordered" evidence="11">
    <location>
        <begin position="1"/>
        <end position="20"/>
    </location>
</feature>
<evidence type="ECO:0000256" key="2">
    <source>
        <dbReference type="ARBA" id="ARBA00022527"/>
    </source>
</evidence>
<feature type="binding site" evidence="9">
    <location>
        <position position="58"/>
    </location>
    <ligand>
        <name>ATP</name>
        <dbReference type="ChEBI" id="CHEBI:30616"/>
    </ligand>
</feature>
<evidence type="ECO:0000256" key="3">
    <source>
        <dbReference type="ARBA" id="ARBA00022679"/>
    </source>
</evidence>
<dbReference type="InterPro" id="IPR011009">
    <property type="entry name" value="Kinase-like_dom_sf"/>
</dbReference>
<keyword evidence="14" id="KW-1185">Reference proteome</keyword>
<dbReference type="PANTHER" id="PTHR43895:SF32">
    <property type="entry name" value="SERINE_THREONINE-PROTEIN KINASE CHK1"/>
    <property type="match status" value="1"/>
</dbReference>
<name>A0AAD2HBC5_9AGAR</name>
<gene>
    <name evidence="13" type="ORF">MYCIT1_LOCUS18697</name>
</gene>
<evidence type="ECO:0000256" key="4">
    <source>
        <dbReference type="ARBA" id="ARBA00022741"/>
    </source>
</evidence>
<keyword evidence="3" id="KW-0808">Transferase</keyword>
<evidence type="ECO:0000256" key="1">
    <source>
        <dbReference type="ARBA" id="ARBA00012513"/>
    </source>
</evidence>
<evidence type="ECO:0000256" key="5">
    <source>
        <dbReference type="ARBA" id="ARBA00022777"/>
    </source>
</evidence>
<keyword evidence="5" id="KW-0418">Kinase</keyword>
<accession>A0AAD2HBC5</accession>
<dbReference type="SUPFAM" id="SSF56112">
    <property type="entry name" value="Protein kinase-like (PK-like)"/>
    <property type="match status" value="1"/>
</dbReference>
<dbReference type="Gene3D" id="3.30.200.20">
    <property type="entry name" value="Phosphorylase Kinase, domain 1"/>
    <property type="match status" value="1"/>
</dbReference>
<dbReference type="GO" id="GO:0004674">
    <property type="term" value="F:protein serine/threonine kinase activity"/>
    <property type="evidence" value="ECO:0007669"/>
    <property type="project" value="UniProtKB-KW"/>
</dbReference>
<comment type="caution">
    <text evidence="13">The sequence shown here is derived from an EMBL/GenBank/DDBJ whole genome shotgun (WGS) entry which is preliminary data.</text>
</comment>
<evidence type="ECO:0000256" key="10">
    <source>
        <dbReference type="RuleBase" id="RU000304"/>
    </source>
</evidence>
<dbReference type="PROSITE" id="PS50011">
    <property type="entry name" value="PROTEIN_KINASE_DOM"/>
    <property type="match status" value="1"/>
</dbReference>
<dbReference type="InterPro" id="IPR017441">
    <property type="entry name" value="Protein_kinase_ATP_BS"/>
</dbReference>
<comment type="similarity">
    <text evidence="10">Belongs to the protein kinase superfamily.</text>
</comment>